<evidence type="ECO:0000259" key="2">
    <source>
        <dbReference type="Pfam" id="PF22725"/>
    </source>
</evidence>
<dbReference type="Pfam" id="PF22725">
    <property type="entry name" value="GFO_IDH_MocA_C3"/>
    <property type="match status" value="1"/>
</dbReference>
<gene>
    <name evidence="3" type="ORF">C8D72_0548</name>
</gene>
<dbReference type="RefSeq" id="WP_115852848.1">
    <property type="nucleotide sequence ID" value="NZ_QRDJ01000006.1"/>
</dbReference>
<sequence>MQTAVLVGCGAMADGWLHTISQTPEIAESLQIVGFVDLDPTLAAAKAAVYGSQAAYGDDLAAMLDQLQPDMVFDIVIPDARREVVEIAFAHGCDVLSEKPLARDLTDARALLAEAESSGRVHAVIQNRRYLPGIQRARDFLASGAIGQVTEVHADFFLAPHFGGFREEMAHVLLHDMAIHTFDAARYLANIIPRNVFCRETNPPGSWYRHGASASALFDCENNVIFTYRGSWCAEGASTSWEAQWRIVGTGGTLVWNGNHGFLAEIPEQGEGLLRPMREVTVPPSIRANVPEGHAGVIADFLAARLEGRAPLTCASDNIHSLAMTVAAIESAETGRIIPISIQGDTP</sequence>
<dbReference type="Gene3D" id="3.30.360.10">
    <property type="entry name" value="Dihydrodipicolinate Reductase, domain 2"/>
    <property type="match status" value="1"/>
</dbReference>
<dbReference type="PANTHER" id="PTHR43708">
    <property type="entry name" value="CONSERVED EXPRESSED OXIDOREDUCTASE (EUROFUNG)"/>
    <property type="match status" value="1"/>
</dbReference>
<protein>
    <submittedName>
        <fullName evidence="3">Putative dehydrogenase</fullName>
    </submittedName>
</protein>
<dbReference type="OrthoDB" id="9800252at2"/>
<dbReference type="GO" id="GO:0000166">
    <property type="term" value="F:nucleotide binding"/>
    <property type="evidence" value="ECO:0007669"/>
    <property type="project" value="InterPro"/>
</dbReference>
<dbReference type="AlphaFoldDB" id="A0A3D9DYL3"/>
<evidence type="ECO:0000313" key="3">
    <source>
        <dbReference type="EMBL" id="REC95880.1"/>
    </source>
</evidence>
<keyword evidence="4" id="KW-1185">Reference proteome</keyword>
<comment type="caution">
    <text evidence="3">The sequence shown here is derived from an EMBL/GenBank/DDBJ whole genome shotgun (WGS) entry which is preliminary data.</text>
</comment>
<dbReference type="SUPFAM" id="SSF51735">
    <property type="entry name" value="NAD(P)-binding Rossmann-fold domains"/>
    <property type="match status" value="1"/>
</dbReference>
<dbReference type="SUPFAM" id="SSF55347">
    <property type="entry name" value="Glyceraldehyde-3-phosphate dehydrogenase-like, C-terminal domain"/>
    <property type="match status" value="1"/>
</dbReference>
<name>A0A3D9DYL3_9GAMM</name>
<dbReference type="Gene3D" id="3.40.50.720">
    <property type="entry name" value="NAD(P)-binding Rossmann-like Domain"/>
    <property type="match status" value="1"/>
</dbReference>
<accession>A0A3D9DYL3</accession>
<evidence type="ECO:0000313" key="4">
    <source>
        <dbReference type="Proteomes" id="UP000256334"/>
    </source>
</evidence>
<reference evidence="3 4" key="1">
    <citation type="submission" date="2018-07" db="EMBL/GenBank/DDBJ databases">
        <title>Genomic Encyclopedia of Type Strains, Phase IV (KMG-IV): sequencing the most valuable type-strain genomes for metagenomic binning, comparative biology and taxonomic classification.</title>
        <authorList>
            <person name="Goeker M."/>
        </authorList>
    </citation>
    <scope>NUCLEOTIDE SEQUENCE [LARGE SCALE GENOMIC DNA]</scope>
    <source>
        <strain evidence="3 4">DSM 14324</strain>
    </source>
</reference>
<dbReference type="Proteomes" id="UP000256334">
    <property type="component" value="Unassembled WGS sequence"/>
</dbReference>
<dbReference type="Pfam" id="PF01408">
    <property type="entry name" value="GFO_IDH_MocA"/>
    <property type="match status" value="1"/>
</dbReference>
<dbReference type="InterPro" id="IPR000683">
    <property type="entry name" value="Gfo/Idh/MocA-like_OxRdtase_N"/>
</dbReference>
<proteinExistence type="predicted"/>
<dbReference type="InterPro" id="IPR055170">
    <property type="entry name" value="GFO_IDH_MocA-like_dom"/>
</dbReference>
<feature type="domain" description="GFO/IDH/MocA-like oxidoreductase" evidence="2">
    <location>
        <begin position="134"/>
        <end position="254"/>
    </location>
</feature>
<dbReference type="PANTHER" id="PTHR43708:SF8">
    <property type="entry name" value="OXIDOREDUCTASE"/>
    <property type="match status" value="1"/>
</dbReference>
<evidence type="ECO:0000259" key="1">
    <source>
        <dbReference type="Pfam" id="PF01408"/>
    </source>
</evidence>
<dbReference type="EMBL" id="QRDJ01000006">
    <property type="protein sequence ID" value="REC95880.1"/>
    <property type="molecule type" value="Genomic_DNA"/>
</dbReference>
<dbReference type="InterPro" id="IPR051317">
    <property type="entry name" value="Gfo/Idh/MocA_oxidoreduct"/>
</dbReference>
<organism evidence="3 4">
    <name type="scientific">Kushneria indalinina DSM 14324</name>
    <dbReference type="NCBI Taxonomy" id="1122140"/>
    <lineage>
        <taxon>Bacteria</taxon>
        <taxon>Pseudomonadati</taxon>
        <taxon>Pseudomonadota</taxon>
        <taxon>Gammaproteobacteria</taxon>
        <taxon>Oceanospirillales</taxon>
        <taxon>Halomonadaceae</taxon>
        <taxon>Kushneria</taxon>
    </lineage>
</organism>
<feature type="domain" description="Gfo/Idh/MocA-like oxidoreductase N-terminal" evidence="1">
    <location>
        <begin position="5"/>
        <end position="124"/>
    </location>
</feature>
<dbReference type="InterPro" id="IPR036291">
    <property type="entry name" value="NAD(P)-bd_dom_sf"/>
</dbReference>